<dbReference type="AlphaFoldDB" id="A0A8J3SRU6"/>
<dbReference type="InterPro" id="IPR021224">
    <property type="entry name" value="DUF2690"/>
</dbReference>
<feature type="chain" id="PRO_5035301657" description="DUF2690 domain-containing protein" evidence="2">
    <location>
        <begin position="27"/>
        <end position="203"/>
    </location>
</feature>
<feature type="compositionally biased region" description="Pro residues" evidence="1">
    <location>
        <begin position="30"/>
        <end position="63"/>
    </location>
</feature>
<evidence type="ECO:0008006" key="5">
    <source>
        <dbReference type="Google" id="ProtNLM"/>
    </source>
</evidence>
<evidence type="ECO:0000256" key="2">
    <source>
        <dbReference type="SAM" id="SignalP"/>
    </source>
</evidence>
<name>A0A8J3SRU6_9ACTN</name>
<dbReference type="RefSeq" id="WP_204069703.1">
    <property type="nucleotide sequence ID" value="NZ_BOOJ01000096.1"/>
</dbReference>
<organism evidence="3 4">
    <name type="scientific">Planobispora siamensis</name>
    <dbReference type="NCBI Taxonomy" id="936338"/>
    <lineage>
        <taxon>Bacteria</taxon>
        <taxon>Bacillati</taxon>
        <taxon>Actinomycetota</taxon>
        <taxon>Actinomycetes</taxon>
        <taxon>Streptosporangiales</taxon>
        <taxon>Streptosporangiaceae</taxon>
        <taxon>Planobispora</taxon>
    </lineage>
</organism>
<evidence type="ECO:0000256" key="1">
    <source>
        <dbReference type="SAM" id="MobiDB-lite"/>
    </source>
</evidence>
<feature type="region of interest" description="Disordered" evidence="1">
    <location>
        <begin position="27"/>
        <end position="92"/>
    </location>
</feature>
<feature type="compositionally biased region" description="Polar residues" evidence="1">
    <location>
        <begin position="68"/>
        <end position="81"/>
    </location>
</feature>
<comment type="caution">
    <text evidence="3">The sequence shown here is derived from an EMBL/GenBank/DDBJ whole genome shotgun (WGS) entry which is preliminary data.</text>
</comment>
<keyword evidence="4" id="KW-1185">Reference proteome</keyword>
<accession>A0A8J3SRU6</accession>
<evidence type="ECO:0000313" key="3">
    <source>
        <dbReference type="EMBL" id="GIH97716.1"/>
    </source>
</evidence>
<reference evidence="3 4" key="1">
    <citation type="submission" date="2021-01" db="EMBL/GenBank/DDBJ databases">
        <title>Whole genome shotgun sequence of Planobispora siamensis NBRC 107568.</title>
        <authorList>
            <person name="Komaki H."/>
            <person name="Tamura T."/>
        </authorList>
    </citation>
    <scope>NUCLEOTIDE SEQUENCE [LARGE SCALE GENOMIC DNA]</scope>
    <source>
        <strain evidence="3 4">NBRC 107568</strain>
    </source>
</reference>
<dbReference type="Pfam" id="PF10901">
    <property type="entry name" value="DUF2690"/>
    <property type="match status" value="1"/>
</dbReference>
<sequence>MRRKKLLVFFMAICMVVVAFAGSAYAEPAPTAPPTSEPSPTSEPVPADPPAPDPAPTPTPAPENDPSVSVQAVGCSNSSCTGKDPQANGCGADSYTTKRRYDTVGGAVTLELRYSFACNAYWARLTTNTASSIYRRAYIREYDRNHTYLRGYAKTIGNGASGTFSGWTKMIGYHGARDVRACWRLTYGPGRDPYGSTYCTAFD</sequence>
<gene>
    <name evidence="3" type="ORF">Psi01_83460</name>
</gene>
<dbReference type="Proteomes" id="UP000619788">
    <property type="component" value="Unassembled WGS sequence"/>
</dbReference>
<protein>
    <recommendedName>
        <fullName evidence="5">DUF2690 domain-containing protein</fullName>
    </recommendedName>
</protein>
<feature type="signal peptide" evidence="2">
    <location>
        <begin position="1"/>
        <end position="26"/>
    </location>
</feature>
<proteinExistence type="predicted"/>
<dbReference type="EMBL" id="BOOJ01000096">
    <property type="protein sequence ID" value="GIH97716.1"/>
    <property type="molecule type" value="Genomic_DNA"/>
</dbReference>
<keyword evidence="2" id="KW-0732">Signal</keyword>
<evidence type="ECO:0000313" key="4">
    <source>
        <dbReference type="Proteomes" id="UP000619788"/>
    </source>
</evidence>